<organism evidence="2 3">
    <name type="scientific">[Haemophilus] felis</name>
    <dbReference type="NCBI Taxonomy" id="123822"/>
    <lineage>
        <taxon>Bacteria</taxon>
        <taxon>Pseudomonadati</taxon>
        <taxon>Pseudomonadota</taxon>
        <taxon>Gammaproteobacteria</taxon>
        <taxon>Pasteurellales</taxon>
        <taxon>Pasteurellaceae</taxon>
    </lineage>
</organism>
<name>A0A1T0BA20_9PAST</name>
<dbReference type="STRING" id="123822.B0188_01710"/>
<dbReference type="Proteomes" id="UP000190023">
    <property type="component" value="Unassembled WGS sequence"/>
</dbReference>
<accession>A0A1T0BA20</accession>
<dbReference type="EMBL" id="MUYB01000006">
    <property type="protein sequence ID" value="OOS06977.1"/>
    <property type="molecule type" value="Genomic_DNA"/>
</dbReference>
<dbReference type="Gene3D" id="3.40.50.11650">
    <property type="entry name" value="Glycosyl transferase family 10, N-terminal domain"/>
    <property type="match status" value="1"/>
</dbReference>
<sequence length="140" mass="16903">MGSRFSEKLTVIRYRIKYALSYYIFEQWKRIGKKPDVYFYNWWNSNREIQWFYRFIKARHIPLERSLNFFSVFGRKAVVSAYSVEGVKIFYTGEDVHKNAFGSYSEYQDYCLDSVDFALGFDKQTNKQTIYVFQCGYLIL</sequence>
<proteinExistence type="predicted"/>
<feature type="domain" description="Alpha-(1,3)-fucosyltransferase FucT N-terminal" evidence="1">
    <location>
        <begin position="37"/>
        <end position="127"/>
    </location>
</feature>
<protein>
    <recommendedName>
        <fullName evidence="1">Alpha-(1,3)-fucosyltransferase FucT N-terminal domain-containing protein</fullName>
    </recommendedName>
</protein>
<keyword evidence="3" id="KW-1185">Reference proteome</keyword>
<comment type="caution">
    <text evidence="2">The sequence shown here is derived from an EMBL/GenBank/DDBJ whole genome shotgun (WGS) entry which is preliminary data.</text>
</comment>
<gene>
    <name evidence="2" type="ORF">B0188_01710</name>
</gene>
<reference evidence="2 3" key="1">
    <citation type="submission" date="2017-02" db="EMBL/GenBank/DDBJ databases">
        <title>Draft genome sequence of Haemophilus felis CCUG 31170 type strain.</title>
        <authorList>
            <person name="Engstrom-Jakobsson H."/>
            <person name="Salva-Serra F."/>
            <person name="Thorell K."/>
            <person name="Gonzales-Siles L."/>
            <person name="Karlsson R."/>
            <person name="Boulund F."/>
            <person name="Engstrand L."/>
            <person name="Kristiansson E."/>
            <person name="Moore E."/>
        </authorList>
    </citation>
    <scope>NUCLEOTIDE SEQUENCE [LARGE SCALE GENOMIC DNA]</scope>
    <source>
        <strain evidence="2 3">CCUG 31170</strain>
    </source>
</reference>
<dbReference type="InterPro" id="IPR041058">
    <property type="entry name" value="FucT_N"/>
</dbReference>
<evidence type="ECO:0000259" key="1">
    <source>
        <dbReference type="Pfam" id="PF18025"/>
    </source>
</evidence>
<dbReference type="InterPro" id="IPR042574">
    <property type="entry name" value="FucT_N_sf"/>
</dbReference>
<evidence type="ECO:0000313" key="2">
    <source>
        <dbReference type="EMBL" id="OOS06977.1"/>
    </source>
</evidence>
<dbReference type="OrthoDB" id="9791032at2"/>
<dbReference type="AlphaFoldDB" id="A0A1T0BA20"/>
<evidence type="ECO:0000313" key="3">
    <source>
        <dbReference type="Proteomes" id="UP000190023"/>
    </source>
</evidence>
<dbReference type="Pfam" id="PF18025">
    <property type="entry name" value="FucT_N"/>
    <property type="match status" value="1"/>
</dbReference>